<organism evidence="3 4">
    <name type="scientific">Neisseria meningitidis</name>
    <dbReference type="NCBI Taxonomy" id="487"/>
    <lineage>
        <taxon>Bacteria</taxon>
        <taxon>Pseudomonadati</taxon>
        <taxon>Pseudomonadota</taxon>
        <taxon>Betaproteobacteria</taxon>
        <taxon>Neisseriales</taxon>
        <taxon>Neisseriaceae</taxon>
        <taxon>Neisseria</taxon>
    </lineage>
</organism>
<evidence type="ECO:0000313" key="4">
    <source>
        <dbReference type="Proteomes" id="UP000254176"/>
    </source>
</evidence>
<feature type="chain" id="PRO_5043134010" evidence="1">
    <location>
        <begin position="20"/>
        <end position="204"/>
    </location>
</feature>
<gene>
    <name evidence="2" type="ORF">CIJ84_00695</name>
    <name evidence="3" type="ORF">NCTC8554_00388</name>
</gene>
<accession>A0A121U7D6</accession>
<reference evidence="3 4" key="2">
    <citation type="submission" date="2018-06" db="EMBL/GenBank/DDBJ databases">
        <authorList>
            <consortium name="Pathogen Informatics"/>
            <person name="Doyle S."/>
        </authorList>
    </citation>
    <scope>NUCLEOTIDE SEQUENCE [LARGE SCALE GENOMIC DNA]</scope>
    <source>
        <strain evidence="3 4">NCTC8554</strain>
    </source>
</reference>
<keyword evidence="1" id="KW-0732">Signal</keyword>
<evidence type="ECO:0000313" key="5">
    <source>
        <dbReference type="Proteomes" id="UP000260504"/>
    </source>
</evidence>
<dbReference type="Proteomes" id="UP000260504">
    <property type="component" value="Unassembled WGS sequence"/>
</dbReference>
<evidence type="ECO:0000256" key="1">
    <source>
        <dbReference type="SAM" id="SignalP"/>
    </source>
</evidence>
<proteinExistence type="predicted"/>
<evidence type="ECO:0000313" key="2">
    <source>
        <dbReference type="EMBL" id="RGB18953.1"/>
    </source>
</evidence>
<protein>
    <submittedName>
        <fullName evidence="3">Uncharacterized protein</fullName>
    </submittedName>
</protein>
<dbReference type="Proteomes" id="UP000254176">
    <property type="component" value="Unassembled WGS sequence"/>
</dbReference>
<sequence>MKKIMFGLLAAMAISNAQAEGNFLNLASKPAKIDGVLEASLDKPYPKFVQDWMKDSKLAGLGRIIQGKIFESTGTIERKFYARSESEHEKTVEDAVGTFKAYCEHHQGTVETLTSDIFCINGRDVQWMGWWYRENYTNFAFSEGYTGEQTYRSKVTDVQPGKKISTFYGPALVLEKGENGLIKIQPNRGNERWITSDSIQVTYK</sequence>
<dbReference type="RefSeq" id="WP_002255590.1">
    <property type="nucleotide sequence ID" value="NZ_CP020401.2"/>
</dbReference>
<reference evidence="2 5" key="1">
    <citation type="submission" date="2017-08" db="EMBL/GenBank/DDBJ databases">
        <title>Meningococcal Conjunctivitis and Endemic Carriage at a Military Recruit Training Center.</title>
        <authorList>
            <person name="Bobb A.J."/>
            <person name="Galac M.R."/>
            <person name="Snesrud E."/>
            <person name="Clagett C.D."/>
        </authorList>
    </citation>
    <scope>NUCLEOTIDE SEQUENCE [LARGE SCALE GENOMIC DNA]</scope>
    <source>
        <strain evidence="2 5">MRSN431200</strain>
    </source>
</reference>
<evidence type="ECO:0000313" key="3">
    <source>
        <dbReference type="EMBL" id="SUA18709.1"/>
    </source>
</evidence>
<dbReference type="EMBL" id="UGRP01000001">
    <property type="protein sequence ID" value="SUA18709.1"/>
    <property type="molecule type" value="Genomic_DNA"/>
</dbReference>
<dbReference type="EMBL" id="NVYQ01000011">
    <property type="protein sequence ID" value="RGB18953.1"/>
    <property type="molecule type" value="Genomic_DNA"/>
</dbReference>
<name>A0A121U7D6_NEIME</name>
<dbReference type="AlphaFoldDB" id="A0A121U7D6"/>
<feature type="signal peptide" evidence="1">
    <location>
        <begin position="1"/>
        <end position="19"/>
    </location>
</feature>